<reference evidence="2 3" key="1">
    <citation type="submission" date="2021-03" db="EMBL/GenBank/DDBJ databases">
        <title>Antimicrobial resistance genes in bacteria isolated from Japanese honey, and their potential for conferring macrolide and lincosamide resistance in the American foulbrood pathogen Paenibacillus larvae.</title>
        <authorList>
            <person name="Okamoto M."/>
            <person name="Kumagai M."/>
            <person name="Kanamori H."/>
            <person name="Takamatsu D."/>
        </authorList>
    </citation>
    <scope>NUCLEOTIDE SEQUENCE [LARGE SCALE GENOMIC DNA]</scope>
    <source>
        <strain evidence="2 3">J15TS10</strain>
    </source>
</reference>
<organism evidence="2 3">
    <name type="scientific">Paenibacillus woosongensis</name>
    <dbReference type="NCBI Taxonomy" id="307580"/>
    <lineage>
        <taxon>Bacteria</taxon>
        <taxon>Bacillati</taxon>
        <taxon>Bacillota</taxon>
        <taxon>Bacilli</taxon>
        <taxon>Bacillales</taxon>
        <taxon>Paenibacillaceae</taxon>
        <taxon>Paenibacillus</taxon>
    </lineage>
</organism>
<gene>
    <name evidence="2" type="ORF">J15TS10_06640</name>
</gene>
<evidence type="ECO:0008006" key="4">
    <source>
        <dbReference type="Google" id="ProtNLM"/>
    </source>
</evidence>
<keyword evidence="1" id="KW-1133">Transmembrane helix</keyword>
<comment type="caution">
    <text evidence="2">The sequence shown here is derived from an EMBL/GenBank/DDBJ whole genome shotgun (WGS) entry which is preliminary data.</text>
</comment>
<evidence type="ECO:0000256" key="1">
    <source>
        <dbReference type="SAM" id="Phobius"/>
    </source>
</evidence>
<keyword evidence="1" id="KW-0812">Transmembrane</keyword>
<protein>
    <recommendedName>
        <fullName evidence="4">DUF2768 domain-containing protein</fullName>
    </recommendedName>
</protein>
<name>A0ABQ4MLH9_9BACL</name>
<feature type="transmembrane region" description="Helical" evidence="1">
    <location>
        <begin position="60"/>
        <end position="81"/>
    </location>
</feature>
<dbReference type="EMBL" id="BOSM01000001">
    <property type="protein sequence ID" value="GIP56850.1"/>
    <property type="molecule type" value="Genomic_DNA"/>
</dbReference>
<sequence>MERHHERLQASLNRLITLYKGEPIKTMDSSNHLIFIISAFALGIVLILSKNQVQPKIRRWLAIFASLMIAFAFGLIIYSFLV</sequence>
<keyword evidence="1" id="KW-0472">Membrane</keyword>
<evidence type="ECO:0000313" key="3">
    <source>
        <dbReference type="Proteomes" id="UP000681290"/>
    </source>
</evidence>
<feature type="transmembrane region" description="Helical" evidence="1">
    <location>
        <begin position="29"/>
        <end position="48"/>
    </location>
</feature>
<proteinExistence type="predicted"/>
<accession>A0ABQ4MLH9</accession>
<keyword evidence="3" id="KW-1185">Reference proteome</keyword>
<dbReference type="Proteomes" id="UP000681290">
    <property type="component" value="Unassembled WGS sequence"/>
</dbReference>
<evidence type="ECO:0000313" key="2">
    <source>
        <dbReference type="EMBL" id="GIP56850.1"/>
    </source>
</evidence>